<name>B6JZD6_SCHJY</name>
<keyword evidence="3" id="KW-0325">Glycoprotein</keyword>
<evidence type="ECO:0000256" key="5">
    <source>
        <dbReference type="PIRSR" id="PIRSR000894-2"/>
    </source>
</evidence>
<keyword evidence="5" id="KW-1015">Disulfide bond</keyword>
<proteinExistence type="inferred from homology"/>
<feature type="disulfide bond" evidence="5">
    <location>
        <begin position="260"/>
        <end position="273"/>
    </location>
</feature>
<protein>
    <submittedName>
        <fullName evidence="7">Thiamine-repressible acid phosphatase pho4</fullName>
    </submittedName>
</protein>
<dbReference type="Gene3D" id="3.40.50.1240">
    <property type="entry name" value="Phosphoglycerate mutase-like"/>
    <property type="match status" value="1"/>
</dbReference>
<dbReference type="InterPro" id="IPR016274">
    <property type="entry name" value="Histidine_acid_Pase_euk"/>
</dbReference>
<evidence type="ECO:0000256" key="3">
    <source>
        <dbReference type="ARBA" id="ARBA00023180"/>
    </source>
</evidence>
<dbReference type="AlphaFoldDB" id="B6JZD6"/>
<evidence type="ECO:0000256" key="6">
    <source>
        <dbReference type="SAM" id="SignalP"/>
    </source>
</evidence>
<dbReference type="HOGENOM" id="CLU_020880_3_2_1"/>
<dbReference type="GeneID" id="7049960"/>
<feature type="chain" id="PRO_5002847180" evidence="6">
    <location>
        <begin position="20"/>
        <end position="462"/>
    </location>
</feature>
<dbReference type="VEuPathDB" id="FungiDB:SJAG_01970"/>
<reference evidence="7 8" key="1">
    <citation type="journal article" date="2011" name="Science">
        <title>Comparative functional genomics of the fission yeasts.</title>
        <authorList>
            <person name="Rhind N."/>
            <person name="Chen Z."/>
            <person name="Yassour M."/>
            <person name="Thompson D.A."/>
            <person name="Haas B.J."/>
            <person name="Habib N."/>
            <person name="Wapinski I."/>
            <person name="Roy S."/>
            <person name="Lin M.F."/>
            <person name="Heiman D.I."/>
            <person name="Young S.K."/>
            <person name="Furuya K."/>
            <person name="Guo Y."/>
            <person name="Pidoux A."/>
            <person name="Chen H.M."/>
            <person name="Robbertse B."/>
            <person name="Goldberg J.M."/>
            <person name="Aoki K."/>
            <person name="Bayne E.H."/>
            <person name="Berlin A.M."/>
            <person name="Desjardins C.A."/>
            <person name="Dobbs E."/>
            <person name="Dukaj L."/>
            <person name="Fan L."/>
            <person name="FitzGerald M.G."/>
            <person name="French C."/>
            <person name="Gujja S."/>
            <person name="Hansen K."/>
            <person name="Keifenheim D."/>
            <person name="Levin J.Z."/>
            <person name="Mosher R.A."/>
            <person name="Mueller C.A."/>
            <person name="Pfiffner J."/>
            <person name="Priest M."/>
            <person name="Russ C."/>
            <person name="Smialowska A."/>
            <person name="Swoboda P."/>
            <person name="Sykes S.M."/>
            <person name="Vaughn M."/>
            <person name="Vengrova S."/>
            <person name="Yoder R."/>
            <person name="Zeng Q."/>
            <person name="Allshire R."/>
            <person name="Baulcombe D."/>
            <person name="Birren B.W."/>
            <person name="Brown W."/>
            <person name="Ekwall K."/>
            <person name="Kellis M."/>
            <person name="Leatherwood J."/>
            <person name="Levin H."/>
            <person name="Margalit H."/>
            <person name="Martienssen R."/>
            <person name="Nieduszynski C.A."/>
            <person name="Spatafora J.W."/>
            <person name="Friedman N."/>
            <person name="Dalgaard J.Z."/>
            <person name="Baumann P."/>
            <person name="Niki H."/>
            <person name="Regev A."/>
            <person name="Nusbaum C."/>
        </authorList>
    </citation>
    <scope>NUCLEOTIDE SEQUENCE [LARGE SCALE GENOMIC DNA]</scope>
    <source>
        <strain evidence="8">yFS275 / FY16936</strain>
    </source>
</reference>
<comment type="similarity">
    <text evidence="1">Belongs to the histidine acid phosphatase family.</text>
</comment>
<accession>B6JZD6</accession>
<evidence type="ECO:0000256" key="2">
    <source>
        <dbReference type="ARBA" id="ARBA00022801"/>
    </source>
</evidence>
<feature type="active site" description="Nucleophile" evidence="4">
    <location>
        <position position="69"/>
    </location>
</feature>
<feature type="signal peptide" evidence="6">
    <location>
        <begin position="1"/>
        <end position="19"/>
    </location>
</feature>
<dbReference type="Pfam" id="PF00328">
    <property type="entry name" value="His_Phos_2"/>
    <property type="match status" value="1"/>
</dbReference>
<sequence length="462" mass="51678">MSSFVRSLLVACLVALASASTLPFGSYDNTDIKTYHLGSLSDYHSPENFLDNDFPESCELKQVHILQRHGSRNPTAGTKAGSAGGIQAFENRLTNGTISFNSSISDNAFNFVSSWEPIILEKNADLLSDRGRYQMFDLGVQNYLRYTDLINDKDFKFQVNTAAQDRVVESAEWYMSGMLGRSYVNETTFQYVPEDSSASINTLSGNDDCKNYENYNSTSSAVVKAYLKKALEAPRKRLSEYLVDGQEFTTDDVVNMFSLCAYENALQGESDFCDLFTPTEFRAWEYSYDLKFSYENGPSNPWTQPVGAAFANNMANQILKLVNGTTSEDDQQIFLAFTHDSHITTVETSLGFFPDTTPSKPLAPSFNYYNQSLKTSQYVPFGGNLITEVFKCDDDKFYVRHLVNQRTFPLTDCGNGPSGVSDGLCEVNAYLNSDARRDAVFHGIETYKETCGTDEPAFEAMY</sequence>
<dbReference type="InterPro" id="IPR000560">
    <property type="entry name" value="His_Pase_clade-2"/>
</dbReference>
<dbReference type="GO" id="GO:0003993">
    <property type="term" value="F:acid phosphatase activity"/>
    <property type="evidence" value="ECO:0000318"/>
    <property type="project" value="GO_Central"/>
</dbReference>
<dbReference type="InterPro" id="IPR033379">
    <property type="entry name" value="Acid_Pase_AS"/>
</dbReference>
<dbReference type="SUPFAM" id="SSF53254">
    <property type="entry name" value="Phosphoglycerate mutase-like"/>
    <property type="match status" value="1"/>
</dbReference>
<dbReference type="CDD" id="cd07061">
    <property type="entry name" value="HP_HAP_like"/>
    <property type="match status" value="1"/>
</dbReference>
<organism evidence="7 8">
    <name type="scientific">Schizosaccharomyces japonicus (strain yFS275 / FY16936)</name>
    <name type="common">Fission yeast</name>
    <dbReference type="NCBI Taxonomy" id="402676"/>
    <lineage>
        <taxon>Eukaryota</taxon>
        <taxon>Fungi</taxon>
        <taxon>Dikarya</taxon>
        <taxon>Ascomycota</taxon>
        <taxon>Taphrinomycotina</taxon>
        <taxon>Schizosaccharomycetes</taxon>
        <taxon>Schizosaccharomycetales</taxon>
        <taxon>Schizosaccharomycetaceae</taxon>
        <taxon>Schizosaccharomyces</taxon>
    </lineage>
</organism>
<evidence type="ECO:0000256" key="1">
    <source>
        <dbReference type="ARBA" id="ARBA00005375"/>
    </source>
</evidence>
<evidence type="ECO:0000313" key="8">
    <source>
        <dbReference type="Proteomes" id="UP000001744"/>
    </source>
</evidence>
<keyword evidence="2" id="KW-0378">Hydrolase</keyword>
<dbReference type="eggNOG" id="KOG1382">
    <property type="taxonomic scope" value="Eukaryota"/>
</dbReference>
<dbReference type="PANTHER" id="PTHR20963:SF18">
    <property type="entry name" value="ACID PHOSPHATASE PHO11-RELATED"/>
    <property type="match status" value="1"/>
</dbReference>
<dbReference type="Proteomes" id="UP000001744">
    <property type="component" value="Unassembled WGS sequence"/>
</dbReference>
<dbReference type="PIRSF" id="PIRSF000894">
    <property type="entry name" value="Acid_phosphatase"/>
    <property type="match status" value="1"/>
</dbReference>
<dbReference type="OMA" id="YRDDGWC"/>
<dbReference type="PANTHER" id="PTHR20963">
    <property type="entry name" value="MULTIPLE INOSITOL POLYPHOSPHATE PHOSPHATASE-RELATED"/>
    <property type="match status" value="1"/>
</dbReference>
<feature type="disulfide bond" evidence="5">
    <location>
        <begin position="413"/>
        <end position="425"/>
    </location>
</feature>
<dbReference type="InterPro" id="IPR029033">
    <property type="entry name" value="His_PPase_superfam"/>
</dbReference>
<keyword evidence="6" id="KW-0732">Signal</keyword>
<dbReference type="STRING" id="402676.B6JZD6"/>
<gene>
    <name evidence="7" type="ORF">SJAG_01970</name>
</gene>
<dbReference type="EMBL" id="KE651168">
    <property type="protein sequence ID" value="EEB06904.1"/>
    <property type="molecule type" value="Genomic_DNA"/>
</dbReference>
<feature type="active site" description="Proton donor" evidence="4">
    <location>
        <position position="340"/>
    </location>
</feature>
<dbReference type="PROSITE" id="PS00616">
    <property type="entry name" value="HIS_ACID_PHOSPHAT_1"/>
    <property type="match status" value="1"/>
</dbReference>
<evidence type="ECO:0000313" key="7">
    <source>
        <dbReference type="EMBL" id="EEB06904.1"/>
    </source>
</evidence>
<dbReference type="RefSeq" id="XP_002173197.1">
    <property type="nucleotide sequence ID" value="XM_002173161.1"/>
</dbReference>
<dbReference type="OrthoDB" id="6509975at2759"/>
<dbReference type="JaponicusDB" id="SJAG_01970"/>
<dbReference type="PROSITE" id="PS00778">
    <property type="entry name" value="HIS_ACID_PHOSPHAT_2"/>
    <property type="match status" value="1"/>
</dbReference>
<keyword evidence="8" id="KW-1185">Reference proteome</keyword>
<evidence type="ECO:0000256" key="4">
    <source>
        <dbReference type="PIRSR" id="PIRSR000894-1"/>
    </source>
</evidence>
<feature type="disulfide bond" evidence="5">
    <location>
        <begin position="58"/>
        <end position="392"/>
    </location>
</feature>